<evidence type="ECO:0000256" key="6">
    <source>
        <dbReference type="ARBA" id="ARBA00023043"/>
    </source>
</evidence>
<dbReference type="EMBL" id="CATQJL010000316">
    <property type="protein sequence ID" value="CAJ0606237.1"/>
    <property type="molecule type" value="Genomic_DNA"/>
</dbReference>
<protein>
    <recommendedName>
        <fullName evidence="3">glutaminase</fullName>
        <ecNumber evidence="3">3.5.1.2</ecNumber>
    </recommendedName>
    <alternativeName>
        <fullName evidence="8">L-glutamine amidohydrolase</fullName>
    </alternativeName>
</protein>
<dbReference type="Gene3D" id="1.25.40.20">
    <property type="entry name" value="Ankyrin repeat-containing domain"/>
    <property type="match status" value="1"/>
</dbReference>
<dbReference type="PROSITE" id="PS50088">
    <property type="entry name" value="ANK_REPEAT"/>
    <property type="match status" value="1"/>
</dbReference>
<name>A0AA36H9P1_CYLNA</name>
<dbReference type="SUPFAM" id="SSF56601">
    <property type="entry name" value="beta-lactamase/transpeptidase-like"/>
    <property type="match status" value="1"/>
</dbReference>
<reference evidence="11" key="1">
    <citation type="submission" date="2023-07" db="EMBL/GenBank/DDBJ databases">
        <authorList>
            <consortium name="CYATHOMIX"/>
        </authorList>
    </citation>
    <scope>NUCLEOTIDE SEQUENCE</scope>
    <source>
        <strain evidence="11">N/A</strain>
    </source>
</reference>
<dbReference type="InterPro" id="IPR015868">
    <property type="entry name" value="Glutaminase"/>
</dbReference>
<feature type="domain" description="Glutaminase EF-hand" evidence="10">
    <location>
        <begin position="76"/>
        <end position="161"/>
    </location>
</feature>
<dbReference type="InterPro" id="IPR012338">
    <property type="entry name" value="Beta-lactam/transpept-like"/>
</dbReference>
<comment type="catalytic activity">
    <reaction evidence="7">
        <text>L-glutamine + H2O = L-glutamate + NH4(+)</text>
        <dbReference type="Rhea" id="RHEA:15889"/>
        <dbReference type="ChEBI" id="CHEBI:15377"/>
        <dbReference type="ChEBI" id="CHEBI:28938"/>
        <dbReference type="ChEBI" id="CHEBI:29985"/>
        <dbReference type="ChEBI" id="CHEBI:58359"/>
        <dbReference type="EC" id="3.5.1.2"/>
    </reaction>
</comment>
<keyword evidence="5" id="KW-0378">Hydrolase</keyword>
<dbReference type="PANTHER" id="PTHR12544">
    <property type="entry name" value="GLUTAMINASE"/>
    <property type="match status" value="1"/>
</dbReference>
<dbReference type="Gene3D" id="3.40.710.10">
    <property type="entry name" value="DD-peptidase/beta-lactamase superfamily"/>
    <property type="match status" value="1"/>
</dbReference>
<comment type="subunit">
    <text evidence="2">Homotetramer.</text>
</comment>
<feature type="repeat" description="ANK" evidence="9">
    <location>
        <begin position="526"/>
        <end position="548"/>
    </location>
</feature>
<dbReference type="FunFam" id="3.40.710.10:FF:000008">
    <property type="entry name" value="Glutaminase, isoform E"/>
    <property type="match status" value="1"/>
</dbReference>
<dbReference type="HAMAP" id="MF_00313">
    <property type="entry name" value="Glutaminase"/>
    <property type="match status" value="1"/>
</dbReference>
<evidence type="ECO:0000256" key="5">
    <source>
        <dbReference type="ARBA" id="ARBA00022801"/>
    </source>
</evidence>
<dbReference type="NCBIfam" id="TIGR03814">
    <property type="entry name" value="Gln_ase"/>
    <property type="match status" value="1"/>
</dbReference>
<keyword evidence="12" id="KW-1185">Reference proteome</keyword>
<dbReference type="Proteomes" id="UP001176961">
    <property type="component" value="Unassembled WGS sequence"/>
</dbReference>
<organism evidence="11 12">
    <name type="scientific">Cylicocyclus nassatus</name>
    <name type="common">Nematode worm</name>
    <dbReference type="NCBI Taxonomy" id="53992"/>
    <lineage>
        <taxon>Eukaryota</taxon>
        <taxon>Metazoa</taxon>
        <taxon>Ecdysozoa</taxon>
        <taxon>Nematoda</taxon>
        <taxon>Chromadorea</taxon>
        <taxon>Rhabditida</taxon>
        <taxon>Rhabditina</taxon>
        <taxon>Rhabditomorpha</taxon>
        <taxon>Strongyloidea</taxon>
        <taxon>Strongylidae</taxon>
        <taxon>Cylicocyclus</taxon>
    </lineage>
</organism>
<evidence type="ECO:0000256" key="9">
    <source>
        <dbReference type="PROSITE-ProRule" id="PRU00023"/>
    </source>
</evidence>
<dbReference type="GO" id="GO:0006543">
    <property type="term" value="P:L-glutamine catabolic process"/>
    <property type="evidence" value="ECO:0007669"/>
    <property type="project" value="TreeGrafter"/>
</dbReference>
<dbReference type="PROSITE" id="PS50297">
    <property type="entry name" value="ANK_REP_REGION"/>
    <property type="match status" value="1"/>
</dbReference>
<evidence type="ECO:0000256" key="4">
    <source>
        <dbReference type="ARBA" id="ARBA00022737"/>
    </source>
</evidence>
<dbReference type="Gene3D" id="1.10.238.210">
    <property type="match status" value="1"/>
</dbReference>
<dbReference type="GO" id="GO:0004359">
    <property type="term" value="F:glutaminase activity"/>
    <property type="evidence" value="ECO:0007669"/>
    <property type="project" value="UniProtKB-EC"/>
</dbReference>
<keyword evidence="6 9" id="KW-0040">ANK repeat</keyword>
<sequence>MMMAEERDFVIAPSPIDDDSMNMPLLGQSPPSEAHSQHNLNAIGEILNRKTSVAQIMSKTVEGLNHAYELRDSSPEDLIFDLFKMPNKDEASISKLIKVLKSFGLRESDPRLRHMNEKMKSFEEEDDDARNFLLTRDKFKECIHPSVQLISQALRNHLIIPSWGEFCGQIKSIYEECKSIKDGNVATYIPQLARQNPDIWGLSICTIDGQRVSFGDAKVPFCVQSVSKAFNYAIVSSDLGADFVHSYVGHEPSGRLFNEICLDQNGKPHNPLINAGAIIVTSLIRNHLTMADRFDFVLNEYRKLAGGEHVGFNNATFLSERDTADRNYALSYYMKENKCFPPGTQGLREELDLYFQLCSLETTCETAAVMAATFANGGVCSLTDELCIHPRPCRDVLSLMYSCGMYDFSGKFAFQVGLPAKSGVSGVMIVVVPNLMGICLFAPPLDKMGNSTKGVAFCQKLIEYFNFHNYDSLLHADSKKHDPRRRIGNRDTELVVSLLFAAKNGDFDVVRRMYLQGTNLEMADYDGRTALHIAAAEGHTHLVKFFVNVAKVNHQPRDRWGRTPLDDARTFHHEDCIRFLLKQHVRAHKNSFPNDGPASENAIDSETLPVLLAQHQHLKRNVIAENIRLLNGHADESSGEDDLTGTTGVMLINDTEVKDKACNGVRKMPPTIKLQRVSEADDENCT</sequence>
<evidence type="ECO:0000256" key="1">
    <source>
        <dbReference type="ARBA" id="ARBA00011076"/>
    </source>
</evidence>
<evidence type="ECO:0000313" key="11">
    <source>
        <dbReference type="EMBL" id="CAJ0606237.1"/>
    </source>
</evidence>
<dbReference type="FunFam" id="1.25.40.20:FF:000069">
    <property type="entry name" value="Glutaminase, isoform E"/>
    <property type="match status" value="1"/>
</dbReference>
<gene>
    <name evidence="11" type="ORF">CYNAS_LOCUS18220</name>
</gene>
<dbReference type="SUPFAM" id="SSF48403">
    <property type="entry name" value="Ankyrin repeat"/>
    <property type="match status" value="1"/>
</dbReference>
<evidence type="ECO:0000313" key="12">
    <source>
        <dbReference type="Proteomes" id="UP001176961"/>
    </source>
</evidence>
<dbReference type="GO" id="GO:0006537">
    <property type="term" value="P:glutamate biosynthetic process"/>
    <property type="evidence" value="ECO:0007669"/>
    <property type="project" value="TreeGrafter"/>
</dbReference>
<proteinExistence type="inferred from homology"/>
<dbReference type="AlphaFoldDB" id="A0AA36H9P1"/>
<dbReference type="EC" id="3.5.1.2" evidence="3"/>
<dbReference type="InterPro" id="IPR041541">
    <property type="entry name" value="Glutaminase_EF-hand"/>
</dbReference>
<dbReference type="SMART" id="SM00248">
    <property type="entry name" value="ANK"/>
    <property type="match status" value="3"/>
</dbReference>
<evidence type="ECO:0000256" key="7">
    <source>
        <dbReference type="ARBA" id="ARBA00049534"/>
    </source>
</evidence>
<accession>A0AA36H9P1</accession>
<dbReference type="Pfam" id="PF04960">
    <property type="entry name" value="Glutaminase"/>
    <property type="match status" value="1"/>
</dbReference>
<evidence type="ECO:0000256" key="3">
    <source>
        <dbReference type="ARBA" id="ARBA00012918"/>
    </source>
</evidence>
<dbReference type="Pfam" id="PF12796">
    <property type="entry name" value="Ank_2"/>
    <property type="match status" value="1"/>
</dbReference>
<dbReference type="PANTHER" id="PTHR12544:SF29">
    <property type="entry name" value="GLUTAMINASE"/>
    <property type="match status" value="1"/>
</dbReference>
<evidence type="ECO:0000256" key="8">
    <source>
        <dbReference type="ARBA" id="ARBA00077251"/>
    </source>
</evidence>
<comment type="caution">
    <text evidence="11">The sequence shown here is derived from an EMBL/GenBank/DDBJ whole genome shotgun (WGS) entry which is preliminary data.</text>
</comment>
<dbReference type="InterPro" id="IPR036770">
    <property type="entry name" value="Ankyrin_rpt-contain_sf"/>
</dbReference>
<comment type="similarity">
    <text evidence="1">Belongs to the glutaminase family.</text>
</comment>
<keyword evidence="4" id="KW-0677">Repeat</keyword>
<evidence type="ECO:0000259" key="10">
    <source>
        <dbReference type="Pfam" id="PF17959"/>
    </source>
</evidence>
<dbReference type="Pfam" id="PF17959">
    <property type="entry name" value="EF-hand_14"/>
    <property type="match status" value="1"/>
</dbReference>
<evidence type="ECO:0000256" key="2">
    <source>
        <dbReference type="ARBA" id="ARBA00011881"/>
    </source>
</evidence>
<dbReference type="InterPro" id="IPR002110">
    <property type="entry name" value="Ankyrin_rpt"/>
</dbReference>